<reference evidence="4" key="1">
    <citation type="submission" date="2025-08" db="UniProtKB">
        <authorList>
            <consortium name="RefSeq"/>
        </authorList>
    </citation>
    <scope>IDENTIFICATION</scope>
    <source>
        <strain evidence="4">Aabys</strain>
        <tissue evidence="4">Whole body</tissue>
    </source>
</reference>
<dbReference type="GeneID" id="109611633"/>
<dbReference type="OrthoDB" id="9981889at2759"/>
<dbReference type="PANTHER" id="PTHR22133">
    <property type="entry name" value="AT01821P-RELATED"/>
    <property type="match status" value="1"/>
</dbReference>
<protein>
    <submittedName>
        <fullName evidence="4">Uncharacterized protein LOC109611633</fullName>
    </submittedName>
</protein>
<dbReference type="InterPro" id="IPR031973">
    <property type="entry name" value="Deltameth_res_prag01"/>
</dbReference>
<sequence>MASNLIKQARLGFLRSIQTAPRLWAKFKDGGEQSTFNDMPIPEGCWKEFNAKRQSRQTMMLLSGLASFVASIVYVTQTELLFFNYTVPDYPYEDEE</sequence>
<dbReference type="Proteomes" id="UP001652621">
    <property type="component" value="Unplaced"/>
</dbReference>
<evidence type="ECO:0000259" key="2">
    <source>
        <dbReference type="Pfam" id="PF16020"/>
    </source>
</evidence>
<evidence type="ECO:0000256" key="1">
    <source>
        <dbReference type="SAM" id="Phobius"/>
    </source>
</evidence>
<proteinExistence type="predicted"/>
<keyword evidence="1" id="KW-0472">Membrane</keyword>
<dbReference type="KEGG" id="mde:109611633"/>
<evidence type="ECO:0000313" key="4">
    <source>
        <dbReference type="RefSeq" id="XP_019890217.1"/>
    </source>
</evidence>
<accession>A0A9J7DDH3</accession>
<keyword evidence="1" id="KW-1133">Transmembrane helix</keyword>
<keyword evidence="3" id="KW-1185">Reference proteome</keyword>
<keyword evidence="1" id="KW-0812">Transmembrane</keyword>
<organism evidence="3 4">
    <name type="scientific">Musca domestica</name>
    <name type="common">House fly</name>
    <dbReference type="NCBI Taxonomy" id="7370"/>
    <lineage>
        <taxon>Eukaryota</taxon>
        <taxon>Metazoa</taxon>
        <taxon>Ecdysozoa</taxon>
        <taxon>Arthropoda</taxon>
        <taxon>Hexapoda</taxon>
        <taxon>Insecta</taxon>
        <taxon>Pterygota</taxon>
        <taxon>Neoptera</taxon>
        <taxon>Endopterygota</taxon>
        <taxon>Diptera</taxon>
        <taxon>Brachycera</taxon>
        <taxon>Muscomorpha</taxon>
        <taxon>Muscoidea</taxon>
        <taxon>Muscidae</taxon>
        <taxon>Musca</taxon>
    </lineage>
</organism>
<feature type="domain" description="Deltamethrin resistance protein prag01" evidence="2">
    <location>
        <begin position="37"/>
        <end position="88"/>
    </location>
</feature>
<evidence type="ECO:0000313" key="3">
    <source>
        <dbReference type="Proteomes" id="UP001652621"/>
    </source>
</evidence>
<name>A0A9J7DDH3_MUSDO</name>
<dbReference type="VEuPathDB" id="VectorBase:MDOMA2_002196"/>
<dbReference type="AlphaFoldDB" id="A0A9J7DDH3"/>
<dbReference type="PANTHER" id="PTHR22133:SF2">
    <property type="entry name" value="AT01821P-RELATED"/>
    <property type="match status" value="1"/>
</dbReference>
<dbReference type="Pfam" id="PF16020">
    <property type="entry name" value="Deltameth_res"/>
    <property type="match status" value="1"/>
</dbReference>
<dbReference type="RefSeq" id="XP_019890217.1">
    <property type="nucleotide sequence ID" value="XM_020034658.2"/>
</dbReference>
<feature type="transmembrane region" description="Helical" evidence="1">
    <location>
        <begin position="59"/>
        <end position="76"/>
    </location>
</feature>
<gene>
    <name evidence="4" type="primary">LOC109611633</name>
</gene>